<dbReference type="Gene3D" id="3.40.50.720">
    <property type="entry name" value="NAD(P)-binding Rossmann-like Domain"/>
    <property type="match status" value="1"/>
</dbReference>
<dbReference type="SUPFAM" id="SSF51735">
    <property type="entry name" value="NAD(P)-binding Rossmann-fold domains"/>
    <property type="match status" value="1"/>
</dbReference>
<reference evidence="5" key="1">
    <citation type="journal article" date="2019" name="Int. J. Syst. Evol. Microbiol.">
        <title>The Global Catalogue of Microorganisms (GCM) 10K type strain sequencing project: providing services to taxonomists for standard genome sequencing and annotation.</title>
        <authorList>
            <consortium name="The Broad Institute Genomics Platform"/>
            <consortium name="The Broad Institute Genome Sequencing Center for Infectious Disease"/>
            <person name="Wu L."/>
            <person name="Ma J."/>
        </authorList>
    </citation>
    <scope>NUCLEOTIDE SEQUENCE [LARGE SCALE GENOMIC DNA]</scope>
    <source>
        <strain evidence="5">JCM 14306</strain>
    </source>
</reference>
<evidence type="ECO:0000313" key="5">
    <source>
        <dbReference type="Proteomes" id="UP001501319"/>
    </source>
</evidence>
<dbReference type="InterPro" id="IPR045560">
    <property type="entry name" value="LigC_C"/>
</dbReference>
<dbReference type="RefSeq" id="WP_344109989.1">
    <property type="nucleotide sequence ID" value="NZ_BAAANE010000004.1"/>
</dbReference>
<dbReference type="Pfam" id="PF01408">
    <property type="entry name" value="GFO_IDH_MocA"/>
    <property type="match status" value="1"/>
</dbReference>
<keyword evidence="5" id="KW-1185">Reference proteome</keyword>
<dbReference type="EMBL" id="BAAANE010000004">
    <property type="protein sequence ID" value="GAA1627466.1"/>
    <property type="molecule type" value="Genomic_DNA"/>
</dbReference>
<dbReference type="Proteomes" id="UP001501319">
    <property type="component" value="Unassembled WGS sequence"/>
</dbReference>
<name>A0ABP4QY81_9ACTN</name>
<evidence type="ECO:0000259" key="2">
    <source>
        <dbReference type="Pfam" id="PF01408"/>
    </source>
</evidence>
<accession>A0ABP4QY81</accession>
<dbReference type="InterPro" id="IPR036291">
    <property type="entry name" value="NAD(P)-bd_dom_sf"/>
</dbReference>
<feature type="domain" description="Gfo/Idh/MocA-like oxidoreductase N-terminal" evidence="2">
    <location>
        <begin position="8"/>
        <end position="120"/>
    </location>
</feature>
<feature type="domain" description="4-carboxy-2-hydroxymuconate-6-semialdehyde dehydrogenase-like C-terminal" evidence="3">
    <location>
        <begin position="129"/>
        <end position="235"/>
    </location>
</feature>
<evidence type="ECO:0000313" key="4">
    <source>
        <dbReference type="EMBL" id="GAA1627466.1"/>
    </source>
</evidence>
<dbReference type="Pfam" id="PF19858">
    <property type="entry name" value="OxRdtase_C"/>
    <property type="match status" value="1"/>
</dbReference>
<organism evidence="4 5">
    <name type="scientific">Kribbella alba</name>
    <dbReference type="NCBI Taxonomy" id="190197"/>
    <lineage>
        <taxon>Bacteria</taxon>
        <taxon>Bacillati</taxon>
        <taxon>Actinomycetota</taxon>
        <taxon>Actinomycetes</taxon>
        <taxon>Propionibacteriales</taxon>
        <taxon>Kribbellaceae</taxon>
        <taxon>Kribbella</taxon>
    </lineage>
</organism>
<keyword evidence="1" id="KW-0560">Oxidoreductase</keyword>
<protein>
    <submittedName>
        <fullName evidence="4">Gfo/Idh/MocA family oxidoreductase</fullName>
    </submittedName>
</protein>
<dbReference type="InterPro" id="IPR050463">
    <property type="entry name" value="Gfo/Idh/MocA_oxidrdct_glycsds"/>
</dbReference>
<proteinExistence type="predicted"/>
<dbReference type="InterPro" id="IPR000683">
    <property type="entry name" value="Gfo/Idh/MocA-like_OxRdtase_N"/>
</dbReference>
<dbReference type="PANTHER" id="PTHR43818">
    <property type="entry name" value="BCDNA.GH03377"/>
    <property type="match status" value="1"/>
</dbReference>
<evidence type="ECO:0000256" key="1">
    <source>
        <dbReference type="ARBA" id="ARBA00023002"/>
    </source>
</evidence>
<dbReference type="Gene3D" id="3.30.360.10">
    <property type="entry name" value="Dihydrodipicolinate Reductase, domain 2"/>
    <property type="match status" value="1"/>
</dbReference>
<sequence length="330" mass="36004">MSWTEVPRIGMLGHGAIGALHAEAFRSVGCQLVTVMGPDLNEAGQFARDQGFARHTDRVEDVVEAADIDAVVIASPNAAHAAQAIAALRGGKHVLCEVPVGLSLDDVLAVQAESERLICMVCHTQRFLPSIVQLRRRIEHGQLELLSLSTVMAMYRRENVGWTGRRRAWDDHLVWHHGTHAIDSALWLLGDEPVAVQAASGRPHPETGAPMDVAITITTRTGRLATLSLSYNAMTSVNDVLLIGQSETLRVRDWQLQGDNGEGGHESPDDQLTSAVHAQAHAFVRAIHGEQPALPSIDDVLPIYRCVQRVEDEIALQRSRPTPALNRKES</sequence>
<dbReference type="PANTHER" id="PTHR43818:SF11">
    <property type="entry name" value="BCDNA.GH03377"/>
    <property type="match status" value="1"/>
</dbReference>
<evidence type="ECO:0000259" key="3">
    <source>
        <dbReference type="Pfam" id="PF19858"/>
    </source>
</evidence>
<dbReference type="SUPFAM" id="SSF55347">
    <property type="entry name" value="Glyceraldehyde-3-phosphate dehydrogenase-like, C-terminal domain"/>
    <property type="match status" value="1"/>
</dbReference>
<gene>
    <name evidence="4" type="ORF">GCM10009744_14080</name>
</gene>
<comment type="caution">
    <text evidence="4">The sequence shown here is derived from an EMBL/GenBank/DDBJ whole genome shotgun (WGS) entry which is preliminary data.</text>
</comment>